<sequence>MPANVGRTQFVYWGDDSPQELVAGVREKGITLNGELIDVTNDDSSGWRELLNVAGVRSVDIPVSGVLKTSRLTDDWFAGNRIQNLTFEFSDGRTLTGKFGLAEYEETGEHEGEITFEVTFQSTGVVIYTPAA</sequence>
<name>A0A1H0SFZ5_9HYPH</name>
<proteinExistence type="predicted"/>
<protein>
    <submittedName>
        <fullName evidence="1">Phage major tail protein, TP901-1 family</fullName>
    </submittedName>
</protein>
<evidence type="ECO:0000313" key="1">
    <source>
        <dbReference type="EMBL" id="SDP40644.1"/>
    </source>
</evidence>
<accession>A0A1H0SFZ5</accession>
<dbReference type="Pfam" id="PF06199">
    <property type="entry name" value="Phage_tail_2"/>
    <property type="match status" value="1"/>
</dbReference>
<evidence type="ECO:0000313" key="2">
    <source>
        <dbReference type="Proteomes" id="UP000198795"/>
    </source>
</evidence>
<dbReference type="EMBL" id="FNJC01000004">
    <property type="protein sequence ID" value="SDP40644.1"/>
    <property type="molecule type" value="Genomic_DNA"/>
</dbReference>
<dbReference type="InterPro" id="IPR011855">
    <property type="entry name" value="Phgtail_TP901_1"/>
</dbReference>
<gene>
    <name evidence="1" type="ORF">SAMN04488061_2881</name>
</gene>
<organism evidence="1 2">
    <name type="scientific">Filomicrobium insigne</name>
    <dbReference type="NCBI Taxonomy" id="418854"/>
    <lineage>
        <taxon>Bacteria</taxon>
        <taxon>Pseudomonadati</taxon>
        <taxon>Pseudomonadota</taxon>
        <taxon>Alphaproteobacteria</taxon>
        <taxon>Hyphomicrobiales</taxon>
        <taxon>Hyphomicrobiaceae</taxon>
        <taxon>Filomicrobium</taxon>
    </lineage>
</organism>
<comment type="caution">
    <text evidence="1">The sequence shown here is derived from an EMBL/GenBank/DDBJ whole genome shotgun (WGS) entry which is preliminary data.</text>
</comment>
<dbReference type="RefSeq" id="WP_090229700.1">
    <property type="nucleotide sequence ID" value="NZ_FNJC01000004.1"/>
</dbReference>
<reference evidence="1 2" key="1">
    <citation type="submission" date="2016-10" db="EMBL/GenBank/DDBJ databases">
        <authorList>
            <person name="Varghese N."/>
            <person name="Submissions S."/>
        </authorList>
    </citation>
    <scope>NUCLEOTIDE SEQUENCE [LARGE SCALE GENOMIC DNA]</scope>
    <source>
        <strain evidence="1 2">CGMCC 1.6497</strain>
    </source>
</reference>
<dbReference type="Proteomes" id="UP000198795">
    <property type="component" value="Unassembled WGS sequence"/>
</dbReference>
<keyword evidence="2" id="KW-1185">Reference proteome</keyword>